<keyword evidence="2" id="KW-0732">Signal</keyword>
<evidence type="ECO:0000313" key="3">
    <source>
        <dbReference type="EMBL" id="KZV91209.1"/>
    </source>
</evidence>
<evidence type="ECO:0008006" key="5">
    <source>
        <dbReference type="Google" id="ProtNLM"/>
    </source>
</evidence>
<evidence type="ECO:0000256" key="2">
    <source>
        <dbReference type="SAM" id="SignalP"/>
    </source>
</evidence>
<reference evidence="3 4" key="1">
    <citation type="journal article" date="2016" name="Mol. Biol. Evol.">
        <title>Comparative Genomics of Early-Diverging Mushroom-Forming Fungi Provides Insights into the Origins of Lignocellulose Decay Capabilities.</title>
        <authorList>
            <person name="Nagy L.G."/>
            <person name="Riley R."/>
            <person name="Tritt A."/>
            <person name="Adam C."/>
            <person name="Daum C."/>
            <person name="Floudas D."/>
            <person name="Sun H."/>
            <person name="Yadav J.S."/>
            <person name="Pangilinan J."/>
            <person name="Larsson K.H."/>
            <person name="Matsuura K."/>
            <person name="Barry K."/>
            <person name="Labutti K."/>
            <person name="Kuo R."/>
            <person name="Ohm R.A."/>
            <person name="Bhattacharya S.S."/>
            <person name="Shirouzu T."/>
            <person name="Yoshinaga Y."/>
            <person name="Martin F.M."/>
            <person name="Grigoriev I.V."/>
            <person name="Hibbett D.S."/>
        </authorList>
    </citation>
    <scope>NUCLEOTIDE SEQUENCE [LARGE SCALE GENOMIC DNA]</scope>
    <source>
        <strain evidence="3 4">HHB12029</strain>
    </source>
</reference>
<gene>
    <name evidence="3" type="ORF">EXIGLDRAFT_693940</name>
</gene>
<feature type="region of interest" description="Disordered" evidence="1">
    <location>
        <begin position="116"/>
        <end position="149"/>
    </location>
</feature>
<evidence type="ECO:0000256" key="1">
    <source>
        <dbReference type="SAM" id="MobiDB-lite"/>
    </source>
</evidence>
<organism evidence="3 4">
    <name type="scientific">Exidia glandulosa HHB12029</name>
    <dbReference type="NCBI Taxonomy" id="1314781"/>
    <lineage>
        <taxon>Eukaryota</taxon>
        <taxon>Fungi</taxon>
        <taxon>Dikarya</taxon>
        <taxon>Basidiomycota</taxon>
        <taxon>Agaricomycotina</taxon>
        <taxon>Agaricomycetes</taxon>
        <taxon>Auriculariales</taxon>
        <taxon>Exidiaceae</taxon>
        <taxon>Exidia</taxon>
    </lineage>
</organism>
<evidence type="ECO:0000313" key="4">
    <source>
        <dbReference type="Proteomes" id="UP000077266"/>
    </source>
</evidence>
<dbReference type="EMBL" id="KV426032">
    <property type="protein sequence ID" value="KZV91209.1"/>
    <property type="molecule type" value="Genomic_DNA"/>
</dbReference>
<accession>A0A166AER4</accession>
<dbReference type="OrthoDB" id="10657959at2759"/>
<dbReference type="InParanoid" id="A0A166AER4"/>
<feature type="chain" id="PRO_5007870569" description="DOMON domain-containing protein" evidence="2">
    <location>
        <begin position="21"/>
        <end position="149"/>
    </location>
</feature>
<sequence length="149" mass="16347">MTAAMRVVLCYLLITVAVAAQSLVNISLSDSRITRSANWGDAPPERSREMGAWLKFQFIGTALDVGLNTKYDYGLVGVSLDGKSSTVDNWSNTPDDDGRVHVHVITALSIDNLQPECESSLGDEVTRGYENERSERGRGESGDETRTRH</sequence>
<dbReference type="Proteomes" id="UP000077266">
    <property type="component" value="Unassembled WGS sequence"/>
</dbReference>
<feature type="signal peptide" evidence="2">
    <location>
        <begin position="1"/>
        <end position="20"/>
    </location>
</feature>
<keyword evidence="4" id="KW-1185">Reference proteome</keyword>
<name>A0A166AER4_EXIGL</name>
<feature type="compositionally biased region" description="Basic and acidic residues" evidence="1">
    <location>
        <begin position="124"/>
        <end position="149"/>
    </location>
</feature>
<dbReference type="Gene3D" id="2.60.120.260">
    <property type="entry name" value="Galactose-binding domain-like"/>
    <property type="match status" value="1"/>
</dbReference>
<protein>
    <recommendedName>
        <fullName evidence="5">DOMON domain-containing protein</fullName>
    </recommendedName>
</protein>
<proteinExistence type="predicted"/>
<dbReference type="AlphaFoldDB" id="A0A166AER4"/>